<proteinExistence type="predicted"/>
<accession>A0A3N0BUH6</accession>
<dbReference type="RefSeq" id="WP_123255951.1">
    <property type="nucleotide sequence ID" value="NZ_RBED01000111.1"/>
</dbReference>
<comment type="caution">
    <text evidence="1">The sequence shown here is derived from an EMBL/GenBank/DDBJ whole genome shotgun (WGS) entry which is preliminary data.</text>
</comment>
<evidence type="ECO:0000313" key="1">
    <source>
        <dbReference type="EMBL" id="RNL52990.1"/>
    </source>
</evidence>
<protein>
    <submittedName>
        <fullName evidence="1">Uncharacterized protein</fullName>
    </submittedName>
</protein>
<gene>
    <name evidence="1" type="ORF">D7003_13555</name>
</gene>
<dbReference type="AlphaFoldDB" id="A0A3N0BUH6"/>
<organism evidence="1 2">
    <name type="scientific">Arthrobacter oryzae</name>
    <dbReference type="NCBI Taxonomy" id="409290"/>
    <lineage>
        <taxon>Bacteria</taxon>
        <taxon>Bacillati</taxon>
        <taxon>Actinomycetota</taxon>
        <taxon>Actinomycetes</taxon>
        <taxon>Micrococcales</taxon>
        <taxon>Micrococcaceae</taxon>
        <taxon>Arthrobacter</taxon>
    </lineage>
</organism>
<name>A0A3N0BUH6_9MICC</name>
<sequence>MRGSIRSIVGIAVILWLAIGLAAAVQRDYFAGQTASCATVGTIAVTIVTGPLNYTGLNPKIACEIPQPSK</sequence>
<reference evidence="1 2" key="1">
    <citation type="submission" date="2018-10" db="EMBL/GenBank/DDBJ databases">
        <title>Genome sequencing of Arthrobacter oryzae TNB02.</title>
        <authorList>
            <person name="Cho Y.-J."/>
            <person name="Cho A."/>
            <person name="Kim O.-S."/>
        </authorList>
    </citation>
    <scope>NUCLEOTIDE SEQUENCE [LARGE SCALE GENOMIC DNA]</scope>
    <source>
        <strain evidence="1 2">TNB02</strain>
    </source>
</reference>
<keyword evidence="2" id="KW-1185">Reference proteome</keyword>
<dbReference type="Proteomes" id="UP000273807">
    <property type="component" value="Unassembled WGS sequence"/>
</dbReference>
<dbReference type="OrthoDB" id="4950701at2"/>
<dbReference type="EMBL" id="RBED01000111">
    <property type="protein sequence ID" value="RNL52990.1"/>
    <property type="molecule type" value="Genomic_DNA"/>
</dbReference>
<evidence type="ECO:0000313" key="2">
    <source>
        <dbReference type="Proteomes" id="UP000273807"/>
    </source>
</evidence>